<accession>A0A218Z7P3</accession>
<evidence type="ECO:0000313" key="3">
    <source>
        <dbReference type="Proteomes" id="UP000242519"/>
    </source>
</evidence>
<evidence type="ECO:0000313" key="2">
    <source>
        <dbReference type="EMBL" id="OWP04089.1"/>
    </source>
</evidence>
<evidence type="ECO:0000256" key="1">
    <source>
        <dbReference type="SAM" id="MobiDB-lite"/>
    </source>
</evidence>
<dbReference type="Proteomes" id="UP000242519">
    <property type="component" value="Unassembled WGS sequence"/>
</dbReference>
<sequence length="202" mass="22051">MKGVGDGGVPEAKEQRAVLLHHVEISIVPISSAMDGRPHQRALGRGLHVVMQFESCGRADAAEYSYHSPQLCVMASIRFPAPAAGAVVAQIMFLHGHRLTREALHRRQTELRGSRDALAGDAEVVAEVSRWWQRMRPALCPLPSDGAAEAWTSGVTPTVLAVEQLVPSCTRYRQQENRRNSPWVSDSGIQSLGSCPGRGRQQ</sequence>
<comment type="caution">
    <text evidence="2">The sequence shown here is derived from an EMBL/GenBank/DDBJ whole genome shotgun (WGS) entry which is preliminary data.</text>
</comment>
<name>A0A218Z7P3_9HELO</name>
<feature type="region of interest" description="Disordered" evidence="1">
    <location>
        <begin position="176"/>
        <end position="202"/>
    </location>
</feature>
<proteinExistence type="predicted"/>
<keyword evidence="3" id="KW-1185">Reference proteome</keyword>
<dbReference type="InParanoid" id="A0A218Z7P3"/>
<dbReference type="EMBL" id="MZNU01000133">
    <property type="protein sequence ID" value="OWP04089.1"/>
    <property type="molecule type" value="Genomic_DNA"/>
</dbReference>
<reference evidence="2 3" key="1">
    <citation type="submission" date="2017-04" db="EMBL/GenBank/DDBJ databases">
        <title>Draft genome sequence of Marssonina coronaria NL1: causal agent of apple blotch.</title>
        <authorList>
            <person name="Cheng Q."/>
        </authorList>
    </citation>
    <scope>NUCLEOTIDE SEQUENCE [LARGE SCALE GENOMIC DNA]</scope>
    <source>
        <strain evidence="2 3">NL1</strain>
    </source>
</reference>
<dbReference type="AlphaFoldDB" id="A0A218Z7P3"/>
<gene>
    <name evidence="2" type="ORF">B2J93_5910</name>
</gene>
<organism evidence="2 3">
    <name type="scientific">Diplocarpon coronariae</name>
    <dbReference type="NCBI Taxonomy" id="2795749"/>
    <lineage>
        <taxon>Eukaryota</taxon>
        <taxon>Fungi</taxon>
        <taxon>Dikarya</taxon>
        <taxon>Ascomycota</taxon>
        <taxon>Pezizomycotina</taxon>
        <taxon>Leotiomycetes</taxon>
        <taxon>Helotiales</taxon>
        <taxon>Drepanopezizaceae</taxon>
        <taxon>Diplocarpon</taxon>
    </lineage>
</organism>
<feature type="compositionally biased region" description="Polar residues" evidence="1">
    <location>
        <begin position="180"/>
        <end position="193"/>
    </location>
</feature>
<protein>
    <submittedName>
        <fullName evidence="2">Uncharacterized protein</fullName>
    </submittedName>
</protein>